<accession>W0I1V0</accession>
<proteinExistence type="predicted"/>
<dbReference type="RefSeq" id="WP_148296329.1">
    <property type="nucleotide sequence ID" value="NZ_CP006569.1"/>
</dbReference>
<name>W0I1V0_9GAMM</name>
<dbReference type="Proteomes" id="UP000019028">
    <property type="component" value="Chromosome"/>
</dbReference>
<keyword evidence="2" id="KW-1185">Reference proteome</keyword>
<dbReference type="AlphaFoldDB" id="W0I1V0"/>
<evidence type="ECO:0000313" key="1">
    <source>
        <dbReference type="EMBL" id="AHF78767.1"/>
    </source>
</evidence>
<sequence>MLIASATYQREGWSSPTIDPASSGQSFSTLKAGIAEVKNQPSDFDSKPSCWSFIKRAFASVFRHIVRVFQKTPSGLDSPAESSGAVRTLAQSGLMMTTPEPMGTLLFLDHLVRETSQDWAKQDQDRASLYDADKRGQFINATLITLLESHTPEECTQMLDNLNGDFGNRMRGVLDFVAFKIGFNDVEPETISRARNLMTHLSYFPIALCERLSPQDVSAISDRYKTSNDYAEIGHYNELSPQETAALAAIGFSAQMLGG</sequence>
<dbReference type="EMBL" id="CP006569">
    <property type="protein sequence ID" value="AHF78767.1"/>
    <property type="molecule type" value="Genomic_DNA"/>
</dbReference>
<protein>
    <submittedName>
        <fullName evidence="1">Uncharacterized protein</fullName>
    </submittedName>
</protein>
<organism evidence="1 2">
    <name type="scientific">Sodalis praecaptivus</name>
    <dbReference type="NCBI Taxonomy" id="1239307"/>
    <lineage>
        <taxon>Bacteria</taxon>
        <taxon>Pseudomonadati</taxon>
        <taxon>Pseudomonadota</taxon>
        <taxon>Gammaproteobacteria</taxon>
        <taxon>Enterobacterales</taxon>
        <taxon>Bruguierivoracaceae</taxon>
        <taxon>Sodalis</taxon>
    </lineage>
</organism>
<dbReference type="HOGENOM" id="CLU_085068_0_0_6"/>
<gene>
    <name evidence="1" type="ORF">Sant_3788</name>
</gene>
<dbReference type="KEGG" id="sod:Sant_3788"/>
<dbReference type="OrthoDB" id="5918307at2"/>
<evidence type="ECO:0000313" key="2">
    <source>
        <dbReference type="Proteomes" id="UP000019028"/>
    </source>
</evidence>
<reference evidence="1 2" key="1">
    <citation type="journal article" date="2014" name="Genome Biol. Evol.">
        <title>Genome degeneration and adaptation in a nascent stage of symbiosis.</title>
        <authorList>
            <person name="Oakeson K.F."/>
            <person name="Gil R."/>
            <person name="Clayton A.L."/>
            <person name="Dunn D.M."/>
            <person name="von Niederhausern A.C."/>
            <person name="Hamil C."/>
            <person name="Aoyagi A."/>
            <person name="Duval B."/>
            <person name="Baca A."/>
            <person name="Silva F.J."/>
            <person name="Vallier A."/>
            <person name="Jackson D.G."/>
            <person name="Latorre A."/>
            <person name="Weiss R.B."/>
            <person name="Heddi A."/>
            <person name="Moya A."/>
            <person name="Dale C."/>
        </authorList>
    </citation>
    <scope>NUCLEOTIDE SEQUENCE [LARGE SCALE GENOMIC DNA]</scope>
    <source>
        <strain evidence="1 2">HS1</strain>
    </source>
</reference>